<comment type="caution">
    <text evidence="3">The sequence shown here is derived from an EMBL/GenBank/DDBJ whole genome shotgun (WGS) entry which is preliminary data.</text>
</comment>
<dbReference type="Proteomes" id="UP000522720">
    <property type="component" value="Unassembled WGS sequence"/>
</dbReference>
<dbReference type="InterPro" id="IPR049492">
    <property type="entry name" value="BD-FAE-like_dom"/>
</dbReference>
<dbReference type="EMBL" id="JAAXPR010000006">
    <property type="protein sequence ID" value="NKZ20201.1"/>
    <property type="molecule type" value="Genomic_DNA"/>
</dbReference>
<name>A0A7X6MZF7_9STRE</name>
<dbReference type="InterPro" id="IPR050300">
    <property type="entry name" value="GDXG_lipolytic_enzyme"/>
</dbReference>
<feature type="domain" description="BD-FAE-like" evidence="2">
    <location>
        <begin position="92"/>
        <end position="235"/>
    </location>
</feature>
<dbReference type="Gene3D" id="3.40.50.1820">
    <property type="entry name" value="alpha/beta hydrolase"/>
    <property type="match status" value="1"/>
</dbReference>
<reference evidence="3 4" key="1">
    <citation type="submission" date="2020-04" db="EMBL/GenBank/DDBJ databases">
        <title>MicrobeNet Type strains.</title>
        <authorList>
            <person name="Nicholson A.C."/>
        </authorList>
    </citation>
    <scope>NUCLEOTIDE SEQUENCE [LARGE SCALE GENOMIC DNA]</scope>
    <source>
        <strain evidence="3 4">CCUG 69612</strain>
    </source>
</reference>
<evidence type="ECO:0000256" key="1">
    <source>
        <dbReference type="ARBA" id="ARBA00022801"/>
    </source>
</evidence>
<dbReference type="InterPro" id="IPR029058">
    <property type="entry name" value="AB_hydrolase_fold"/>
</dbReference>
<dbReference type="GO" id="GO:0016787">
    <property type="term" value="F:hydrolase activity"/>
    <property type="evidence" value="ECO:0007669"/>
    <property type="project" value="UniProtKB-KW"/>
</dbReference>
<accession>A0A7X6MZF7</accession>
<proteinExistence type="predicted"/>
<evidence type="ECO:0000313" key="3">
    <source>
        <dbReference type="EMBL" id="NKZ20201.1"/>
    </source>
</evidence>
<keyword evidence="4" id="KW-1185">Reference proteome</keyword>
<dbReference type="RefSeq" id="WP_168548958.1">
    <property type="nucleotide sequence ID" value="NZ_JAAXPR010000006.1"/>
</dbReference>
<sequence>MKYFERKLGQNGAYAKYYFQEPSHEIDLQRKYPTIVVCPGGAYFWTSFREDEQVALRFLAEGFHVVVVHYATEGQAAYASDNPDELPKNPVSVFPNPLVELATAVAYLRENAETYNVDEDFIVVSGYSAGGNLAGQLATMWHEEWLEEKVGKKKDLYRPTHAMLGYAALDFNASGEQEGRLNKVALAATGHLHGNKEISEAMNPISHVSDKTPPCFIWHTREDVLVPANNALRFALELEKQGVAYEVHVFDKGKHGLVLGDLRTGIKASNKNAQVYKWVDLFLEWLYPIKTDRGGFYQSIDG</sequence>
<keyword evidence="1 3" id="KW-0378">Hydrolase</keyword>
<protein>
    <submittedName>
        <fullName evidence="3">Alpha/beta hydrolase</fullName>
    </submittedName>
</protein>
<gene>
    <name evidence="3" type="ORF">HF992_04990</name>
</gene>
<dbReference type="SUPFAM" id="SSF53474">
    <property type="entry name" value="alpha/beta-Hydrolases"/>
    <property type="match status" value="1"/>
</dbReference>
<dbReference type="PANTHER" id="PTHR48081:SF6">
    <property type="entry name" value="PEPTIDASE S9 PROLYL OLIGOPEPTIDASE CATALYTIC DOMAIN-CONTAINING PROTEIN"/>
    <property type="match status" value="1"/>
</dbReference>
<dbReference type="Pfam" id="PF20434">
    <property type="entry name" value="BD-FAE"/>
    <property type="match status" value="1"/>
</dbReference>
<organism evidence="3 4">
    <name type="scientific">Streptococcus ovuberis</name>
    <dbReference type="NCBI Taxonomy" id="1936207"/>
    <lineage>
        <taxon>Bacteria</taxon>
        <taxon>Bacillati</taxon>
        <taxon>Bacillota</taxon>
        <taxon>Bacilli</taxon>
        <taxon>Lactobacillales</taxon>
        <taxon>Streptococcaceae</taxon>
        <taxon>Streptococcus</taxon>
    </lineage>
</organism>
<evidence type="ECO:0000313" key="4">
    <source>
        <dbReference type="Proteomes" id="UP000522720"/>
    </source>
</evidence>
<dbReference type="PANTHER" id="PTHR48081">
    <property type="entry name" value="AB HYDROLASE SUPERFAMILY PROTEIN C4A8.06C"/>
    <property type="match status" value="1"/>
</dbReference>
<dbReference type="AlphaFoldDB" id="A0A7X6MZF7"/>
<evidence type="ECO:0000259" key="2">
    <source>
        <dbReference type="Pfam" id="PF20434"/>
    </source>
</evidence>